<protein>
    <recommendedName>
        <fullName evidence="2">Deoxyguanosinetriphosphate triphosphohydrolase-like protein</fullName>
    </recommendedName>
</protein>
<feature type="domain" description="HD" evidence="3">
    <location>
        <begin position="61"/>
        <end position="260"/>
    </location>
</feature>
<dbReference type="InterPro" id="IPR026875">
    <property type="entry name" value="PHydrolase_assoc_dom"/>
</dbReference>
<dbReference type="SMART" id="SM00471">
    <property type="entry name" value="HDc"/>
    <property type="match status" value="1"/>
</dbReference>
<dbReference type="RefSeq" id="WP_140920574.1">
    <property type="nucleotide sequence ID" value="NZ_JADRCR010000003.1"/>
</dbReference>
<evidence type="ECO:0000313" key="5">
    <source>
        <dbReference type="Proteomes" id="UP001296921"/>
    </source>
</evidence>
<keyword evidence="5" id="KW-1185">Reference proteome</keyword>
<dbReference type="Pfam" id="PF01966">
    <property type="entry name" value="HD"/>
    <property type="match status" value="1"/>
</dbReference>
<evidence type="ECO:0000256" key="1">
    <source>
        <dbReference type="ARBA" id="ARBA00022801"/>
    </source>
</evidence>
<keyword evidence="1 2" id="KW-0378">Hydrolase</keyword>
<dbReference type="InterPro" id="IPR006261">
    <property type="entry name" value="dGTPase"/>
</dbReference>
<dbReference type="PANTHER" id="PTHR11373">
    <property type="entry name" value="DEOXYNUCLEOSIDE TRIPHOSPHATE TRIPHOSPHOHYDROLASE"/>
    <property type="match status" value="1"/>
</dbReference>
<dbReference type="InterPro" id="IPR050135">
    <property type="entry name" value="dGTPase-like"/>
</dbReference>
<organism evidence="4 5">
    <name type="scientific">Limnobaculum allomyrinae</name>
    <dbReference type="NCBI Taxonomy" id="2791986"/>
    <lineage>
        <taxon>Bacteria</taxon>
        <taxon>Pseudomonadati</taxon>
        <taxon>Pseudomonadota</taxon>
        <taxon>Gammaproteobacteria</taxon>
        <taxon>Enterobacterales</taxon>
        <taxon>Budviciaceae</taxon>
        <taxon>Limnobaculum</taxon>
    </lineage>
</organism>
<sequence length="455" mass="52153">MTHFTKRIWSERLGNNNRRPNEIRSEYDRDLSRLIHSSAFRRLQSKTQVLGLGESDFYRTRLTHSMEVAQIGAGILSQLNKRYESGKTVESEFLPEQSLIQAICLAHDIGHPPFGHGGEVALNYCMRAHGGFEGNGQTLRILTRLDKYTESNGLDPTRRLILGVLKYPVSYSEAVNENIYGQSQADSREWLFKSSQYKPPKCYFDSETDIVGFALSPFDGKDTALLKSFSETKGPGKHKKTEYKALDTTIMDLADEVSYSLHDLEDAISLRMIDRNMWMEHFSDKAHLFEDCHCSSFDLTVDVVADKLFGKSYLRKECIGTLVHLMITSVTLQVQHQNFKCGVLRYKVALPKEVNALRKAIFKLVEDKVIRHENVQLLEFKGQKLIVELFNVLANDPERFLPSQTRSTYIKEAEKGDDQKMRVISDYVSGMTDDYATRLYEKIFVPRKGSIFDRL</sequence>
<dbReference type="InterPro" id="IPR006674">
    <property type="entry name" value="HD_domain"/>
</dbReference>
<comment type="caution">
    <text evidence="4">The sequence shown here is derived from an EMBL/GenBank/DDBJ whole genome shotgun (WGS) entry which is preliminary data.</text>
</comment>
<dbReference type="Gene3D" id="1.10.3210.10">
    <property type="entry name" value="Hypothetical protein af1432"/>
    <property type="match status" value="2"/>
</dbReference>
<dbReference type="InterPro" id="IPR023023">
    <property type="entry name" value="dNTPase_2"/>
</dbReference>
<gene>
    <name evidence="4" type="ORF">I2494_08335</name>
</gene>
<proteinExistence type="inferred from homology"/>
<dbReference type="NCBIfam" id="NF041026">
    <property type="entry name" value="antiphage_dGTPase"/>
    <property type="match status" value="1"/>
</dbReference>
<dbReference type="NCBIfam" id="TIGR01353">
    <property type="entry name" value="dGTP_triPase"/>
    <property type="match status" value="1"/>
</dbReference>
<dbReference type="EMBL" id="JADRCR010000003">
    <property type="protein sequence ID" value="MBK5143722.1"/>
    <property type="molecule type" value="Genomic_DNA"/>
</dbReference>
<evidence type="ECO:0000313" key="4">
    <source>
        <dbReference type="EMBL" id="MBK5143722.1"/>
    </source>
</evidence>
<dbReference type="HAMAP" id="MF_01212">
    <property type="entry name" value="dGTPase_type2"/>
    <property type="match status" value="1"/>
</dbReference>
<dbReference type="PANTHER" id="PTHR11373:SF32">
    <property type="entry name" value="DEOXYGUANOSINETRIPHOSPHATE TRIPHOSPHOHYDROLASE"/>
    <property type="match status" value="1"/>
</dbReference>
<dbReference type="Proteomes" id="UP001296921">
    <property type="component" value="Unassembled WGS sequence"/>
</dbReference>
<evidence type="ECO:0000256" key="2">
    <source>
        <dbReference type="HAMAP-Rule" id="MF_01212"/>
    </source>
</evidence>
<dbReference type="Pfam" id="PF13286">
    <property type="entry name" value="HD_assoc"/>
    <property type="match status" value="1"/>
</dbReference>
<reference evidence="4 5" key="1">
    <citation type="submission" date="2020-11" db="EMBL/GenBank/DDBJ databases">
        <title>Insectihabitans protaetiae gen. nov. sp. nov. and Insectihabitans allomyrinae sp. nov., isolated from larvae of Protaetia brevitarsis seulensis and Allomyrina dichotoma, respectively.</title>
        <authorList>
            <person name="Lee S.D."/>
            <person name="Byeon Y.-S."/>
            <person name="Kim S.-M."/>
            <person name="Yang H.L."/>
            <person name="Kim I.S."/>
        </authorList>
    </citation>
    <scope>NUCLEOTIDE SEQUENCE [LARGE SCALE GENOMIC DNA]</scope>
    <source>
        <strain evidence="4 5">BWR-B9</strain>
    </source>
</reference>
<dbReference type="NCBIfam" id="NF003701">
    <property type="entry name" value="PRK05318.1"/>
    <property type="match status" value="1"/>
</dbReference>
<name>A0ABS1IPP1_9GAMM</name>
<dbReference type="SUPFAM" id="SSF109604">
    <property type="entry name" value="HD-domain/PDEase-like"/>
    <property type="match status" value="1"/>
</dbReference>
<comment type="similarity">
    <text evidence="2">Belongs to the dGTPase family. Type 2 subfamily.</text>
</comment>
<dbReference type="PROSITE" id="PS51831">
    <property type="entry name" value="HD"/>
    <property type="match status" value="1"/>
</dbReference>
<accession>A0ABS1IPP1</accession>
<evidence type="ECO:0000259" key="3">
    <source>
        <dbReference type="PROSITE" id="PS51831"/>
    </source>
</evidence>
<dbReference type="CDD" id="cd00077">
    <property type="entry name" value="HDc"/>
    <property type="match status" value="1"/>
</dbReference>
<dbReference type="InterPro" id="IPR003607">
    <property type="entry name" value="HD/PDEase_dom"/>
</dbReference>